<dbReference type="EMBL" id="BDDD01001112">
    <property type="protein sequence ID" value="GAV73487.1"/>
    <property type="molecule type" value="Genomic_DNA"/>
</dbReference>
<dbReference type="InParanoid" id="A0A1Q3BZU5"/>
<proteinExistence type="predicted"/>
<name>A0A1Q3BZU5_CEPFO</name>
<accession>A0A1Q3BZU5</accession>
<reference evidence="2" key="1">
    <citation type="submission" date="2016-04" db="EMBL/GenBank/DDBJ databases">
        <title>Cephalotus genome sequencing.</title>
        <authorList>
            <person name="Fukushima K."/>
            <person name="Hasebe M."/>
            <person name="Fang X."/>
        </authorList>
    </citation>
    <scope>NUCLEOTIDE SEQUENCE [LARGE SCALE GENOMIC DNA]</scope>
    <source>
        <strain evidence="2">cv. St1</strain>
    </source>
</reference>
<dbReference type="PANTHER" id="PTHR34130">
    <property type="entry name" value="OS08G0243800 PROTEIN"/>
    <property type="match status" value="1"/>
</dbReference>
<keyword evidence="2" id="KW-1185">Reference proteome</keyword>
<dbReference type="Proteomes" id="UP000187406">
    <property type="component" value="Unassembled WGS sequence"/>
</dbReference>
<comment type="caution">
    <text evidence="1">The sequence shown here is derived from an EMBL/GenBank/DDBJ whole genome shotgun (WGS) entry which is preliminary data.</text>
</comment>
<gene>
    <name evidence="1" type="ORF">CFOL_v3_16972</name>
</gene>
<dbReference type="AlphaFoldDB" id="A0A1Q3BZU5"/>
<evidence type="ECO:0000313" key="1">
    <source>
        <dbReference type="EMBL" id="GAV73487.1"/>
    </source>
</evidence>
<sequence length="184" mass="21078">MEDTTNLHDLEDFEDTLSLSDLPIHNQEPYPEYQSSPSNQELFEFSIDTNPEANLKVDNIIFCGKIIPQRNEPTNHINDHSSSLHVVTSNYKPHRYHSCNSNKHKFLIGSAKVPWEMQLSDIKKRQKRRAPTPMFPVVTTEREVVNGHREAVGSGCWGLLRPLKFRSNIVRALAKAYLGCIPRV</sequence>
<dbReference type="OrthoDB" id="840976at2759"/>
<dbReference type="PANTHER" id="PTHR34130:SF8">
    <property type="entry name" value="TRANSMEMBRANE PROTEIN"/>
    <property type="match status" value="1"/>
</dbReference>
<evidence type="ECO:0000313" key="2">
    <source>
        <dbReference type="Proteomes" id="UP000187406"/>
    </source>
</evidence>
<protein>
    <submittedName>
        <fullName evidence="1">Uncharacterized protein</fullName>
    </submittedName>
</protein>
<organism evidence="1 2">
    <name type="scientific">Cephalotus follicularis</name>
    <name type="common">Albany pitcher plant</name>
    <dbReference type="NCBI Taxonomy" id="3775"/>
    <lineage>
        <taxon>Eukaryota</taxon>
        <taxon>Viridiplantae</taxon>
        <taxon>Streptophyta</taxon>
        <taxon>Embryophyta</taxon>
        <taxon>Tracheophyta</taxon>
        <taxon>Spermatophyta</taxon>
        <taxon>Magnoliopsida</taxon>
        <taxon>eudicotyledons</taxon>
        <taxon>Gunneridae</taxon>
        <taxon>Pentapetalae</taxon>
        <taxon>rosids</taxon>
        <taxon>fabids</taxon>
        <taxon>Oxalidales</taxon>
        <taxon>Cephalotaceae</taxon>
        <taxon>Cephalotus</taxon>
    </lineage>
</organism>